<dbReference type="EMBL" id="JACHXV010000015">
    <property type="protein sequence ID" value="MBB3175010.1"/>
    <property type="molecule type" value="Genomic_DNA"/>
</dbReference>
<accession>A0A850NLR5</accession>
<dbReference type="AlphaFoldDB" id="A0A850NLR5"/>
<dbReference type="RefSeq" id="WP_176621616.1">
    <property type="nucleotide sequence ID" value="NZ_JABXXQ010000003.1"/>
</dbReference>
<evidence type="ECO:0000313" key="3">
    <source>
        <dbReference type="Proteomes" id="UP000557688"/>
    </source>
</evidence>
<gene>
    <name evidence="1" type="ORF">FHR90_002857</name>
    <name evidence="2" type="ORF">HUK83_00670</name>
</gene>
<name>A0A850NLR5_9PROT</name>
<evidence type="ECO:0000313" key="2">
    <source>
        <dbReference type="EMBL" id="NVN28860.1"/>
    </source>
</evidence>
<protein>
    <submittedName>
        <fullName evidence="2">Uncharacterized protein</fullName>
    </submittedName>
</protein>
<sequence length="91" mass="9802">MPRPLDWSVEMDAKLAALLDHKGGTIRKAASNLGVSRSFIQRRAKMIAMKKHSDSCTPARQAAGDAPLPVGHPISWEALMRAPARVCLGAL</sequence>
<reference evidence="2 4" key="1">
    <citation type="submission" date="2020-06" db="EMBL/GenBank/DDBJ databases">
        <title>Description of novel acetic acid bacteria.</title>
        <authorList>
            <person name="Sombolestani A."/>
        </authorList>
    </citation>
    <scope>NUCLEOTIDE SEQUENCE [LARGE SCALE GENOMIC DNA]</scope>
    <source>
        <strain evidence="2 4">LMG 26838</strain>
    </source>
</reference>
<organism evidence="2 4">
    <name type="scientific">Endobacter medicaginis</name>
    <dbReference type="NCBI Taxonomy" id="1181271"/>
    <lineage>
        <taxon>Bacteria</taxon>
        <taxon>Pseudomonadati</taxon>
        <taxon>Pseudomonadota</taxon>
        <taxon>Alphaproteobacteria</taxon>
        <taxon>Acetobacterales</taxon>
        <taxon>Acetobacteraceae</taxon>
        <taxon>Endobacter</taxon>
    </lineage>
</organism>
<reference evidence="1 3" key="2">
    <citation type="submission" date="2020-08" db="EMBL/GenBank/DDBJ databases">
        <title>Genomic Encyclopedia of Type Strains, Phase III (KMG-III): the genomes of soil and plant-associated and newly described type strains.</title>
        <authorList>
            <person name="Whitman W."/>
        </authorList>
    </citation>
    <scope>NUCLEOTIDE SEQUENCE [LARGE SCALE GENOMIC DNA]</scope>
    <source>
        <strain evidence="1 3">CECT 8088</strain>
    </source>
</reference>
<evidence type="ECO:0000313" key="4">
    <source>
        <dbReference type="Proteomes" id="UP000565205"/>
    </source>
</evidence>
<keyword evidence="3" id="KW-1185">Reference proteome</keyword>
<comment type="caution">
    <text evidence="2">The sequence shown here is derived from an EMBL/GenBank/DDBJ whole genome shotgun (WGS) entry which is preliminary data.</text>
</comment>
<dbReference type="EMBL" id="JABXXQ010000003">
    <property type="protein sequence ID" value="NVN28860.1"/>
    <property type="molecule type" value="Genomic_DNA"/>
</dbReference>
<proteinExistence type="predicted"/>
<dbReference type="Proteomes" id="UP000565205">
    <property type="component" value="Unassembled WGS sequence"/>
</dbReference>
<dbReference type="Proteomes" id="UP000557688">
    <property type="component" value="Unassembled WGS sequence"/>
</dbReference>
<evidence type="ECO:0000313" key="1">
    <source>
        <dbReference type="EMBL" id="MBB3175010.1"/>
    </source>
</evidence>